<keyword evidence="1" id="KW-0472">Membrane</keyword>
<feature type="transmembrane region" description="Helical" evidence="1">
    <location>
        <begin position="26"/>
        <end position="44"/>
    </location>
</feature>
<dbReference type="EMBL" id="PIUK01000050">
    <property type="protein sequence ID" value="MBY6275980.1"/>
    <property type="molecule type" value="Genomic_DNA"/>
</dbReference>
<evidence type="ECO:0008006" key="4">
    <source>
        <dbReference type="Google" id="ProtNLM"/>
    </source>
</evidence>
<reference evidence="2" key="1">
    <citation type="submission" date="2017-11" db="EMBL/GenBank/DDBJ databases">
        <title>Three new genomes from thermophilic consortium.</title>
        <authorList>
            <person name="Quaggio R."/>
            <person name="Amgarten D."/>
            <person name="Setubal J.C."/>
        </authorList>
    </citation>
    <scope>NUCLEOTIDE SEQUENCE</scope>
    <source>
        <strain evidence="2">ZCTH01-B2</strain>
    </source>
</reference>
<proteinExistence type="predicted"/>
<evidence type="ECO:0000313" key="3">
    <source>
        <dbReference type="Proteomes" id="UP000732377"/>
    </source>
</evidence>
<name>A0A953ICY6_SYMTR</name>
<dbReference type="Pfam" id="PF14387">
    <property type="entry name" value="DUF4418"/>
    <property type="match status" value="1"/>
</dbReference>
<feature type="transmembrane region" description="Helical" evidence="1">
    <location>
        <begin position="72"/>
        <end position="90"/>
    </location>
</feature>
<accession>A0A953ICY6</accession>
<evidence type="ECO:0000256" key="1">
    <source>
        <dbReference type="SAM" id="Phobius"/>
    </source>
</evidence>
<comment type="caution">
    <text evidence="2">The sequence shown here is derived from an EMBL/GenBank/DDBJ whole genome shotgun (WGS) entry which is preliminary data.</text>
</comment>
<dbReference type="AlphaFoldDB" id="A0A953ICY6"/>
<protein>
    <recommendedName>
        <fullName evidence="4">DUF4418 domain-containing protein</fullName>
    </recommendedName>
</protein>
<sequence>MTREIAAISGGEGGDRVSKLTRDWRPLLFIVLGAGAVLVSHFFLHTCTDHGHFMETAAGTLVPMRCHWSERAFQGVGALVAFAGLAMYVFPDAARGLSFAVAGAGLLMILIPMWLVPTCDMPGMVCNLSFKPGAYLTGGITALSGLVGTLRLRRLDVMGGERSAV</sequence>
<keyword evidence="1" id="KW-0812">Transmembrane</keyword>
<feature type="transmembrane region" description="Helical" evidence="1">
    <location>
        <begin position="97"/>
        <end position="115"/>
    </location>
</feature>
<keyword evidence="1" id="KW-1133">Transmembrane helix</keyword>
<dbReference type="Proteomes" id="UP000732377">
    <property type="component" value="Unassembled WGS sequence"/>
</dbReference>
<dbReference type="InterPro" id="IPR025531">
    <property type="entry name" value="DUF4418"/>
</dbReference>
<organism evidence="2 3">
    <name type="scientific">Symbiobacterium thermophilum</name>
    <dbReference type="NCBI Taxonomy" id="2734"/>
    <lineage>
        <taxon>Bacteria</taxon>
        <taxon>Bacillati</taxon>
        <taxon>Bacillota</taxon>
        <taxon>Clostridia</taxon>
        <taxon>Eubacteriales</taxon>
        <taxon>Symbiobacteriaceae</taxon>
        <taxon>Symbiobacterium</taxon>
    </lineage>
</organism>
<evidence type="ECO:0000313" key="2">
    <source>
        <dbReference type="EMBL" id="MBY6275980.1"/>
    </source>
</evidence>
<gene>
    <name evidence="2" type="ORF">CWE10_07105</name>
</gene>
<feature type="transmembrane region" description="Helical" evidence="1">
    <location>
        <begin position="135"/>
        <end position="152"/>
    </location>
</feature>